<keyword evidence="2 4" id="KW-0378">Hydrolase</keyword>
<sequence>MGAELTPSELELFRKGFAANPTYRLVQNAVTQTSIDDLALDREIVCRTDRSVSHLLDDWTVTNQMRSGRCWLFAGLNLLRVGAMRRMNLKSFEFSQNYLLFWDKLERANYFLEAIIDTADRDLDDRTVAYLLKEVANDGGQWNMFAALVKKHGLVPKTVMPETQSSSATARMNEVLRRILRQGARDVRALREAGPEAMRARKREILEVVHRVLCIHLGTPPERFDWQWVDKDRAFHRDGELTPQEFAERYVTIPLDDYVCLVHDPRESSPVGRTFTVDRLGNVVGAPPVIYLNVEIDLMKRLAMRTIMDGEPVWFGCDVGKMMRRDIGIWDAKLYDLEPLYDTTFDLTKAERLLYGESAMTHAMLFTGVDVVDDTPRRWRVENSWGDKDADQGFYTMNDSWFDEYVFEIAVRRDLLPAELRAALDEEPIVLPAWDPMGALAH</sequence>
<dbReference type="PANTHER" id="PTHR10363:SF2">
    <property type="entry name" value="BLEOMYCIN HYDROLASE"/>
    <property type="match status" value="1"/>
</dbReference>
<dbReference type="AlphaFoldDB" id="A0A3D9V2W9"/>
<dbReference type="RefSeq" id="WP_115849831.1">
    <property type="nucleotide sequence ID" value="NZ_QTUC01000001.1"/>
</dbReference>
<keyword evidence="4" id="KW-0031">Aminopeptidase</keyword>
<dbReference type="Gene3D" id="3.90.70.10">
    <property type="entry name" value="Cysteine proteinases"/>
    <property type="match status" value="1"/>
</dbReference>
<evidence type="ECO:0000256" key="1">
    <source>
        <dbReference type="ARBA" id="ARBA00022670"/>
    </source>
</evidence>
<gene>
    <name evidence="6" type="ORF">DFJ64_1552</name>
</gene>
<evidence type="ECO:0000313" key="6">
    <source>
        <dbReference type="EMBL" id="REF36152.1"/>
    </source>
</evidence>
<comment type="caution">
    <text evidence="6">The sequence shown here is derived from an EMBL/GenBank/DDBJ whole genome shotgun (WGS) entry which is preliminary data.</text>
</comment>
<keyword evidence="1 4" id="KW-0645">Protease</keyword>
<dbReference type="OrthoDB" id="1111399at2"/>
<evidence type="ECO:0000256" key="3">
    <source>
        <dbReference type="ARBA" id="ARBA00022807"/>
    </source>
</evidence>
<feature type="active site" evidence="5">
    <location>
        <position position="362"/>
    </location>
</feature>
<dbReference type="GO" id="GO:0043418">
    <property type="term" value="P:homocysteine catabolic process"/>
    <property type="evidence" value="ECO:0007669"/>
    <property type="project" value="TreeGrafter"/>
</dbReference>
<name>A0A3D9V2W9_THECX</name>
<reference evidence="6 7" key="1">
    <citation type="submission" date="2018-08" db="EMBL/GenBank/DDBJ databases">
        <title>Sequencing the genomes of 1000 actinobacteria strains.</title>
        <authorList>
            <person name="Klenk H.-P."/>
        </authorList>
    </citation>
    <scope>NUCLEOTIDE SEQUENCE [LARGE SCALE GENOMIC DNA]</scope>
    <source>
        <strain evidence="6 7">DSM 22891</strain>
    </source>
</reference>
<dbReference type="PANTHER" id="PTHR10363">
    <property type="entry name" value="BLEOMYCIN HYDROLASE"/>
    <property type="match status" value="1"/>
</dbReference>
<accession>A0A3D9V2W9</accession>
<comment type="similarity">
    <text evidence="4">Belongs to the peptidase C1 family.</text>
</comment>
<dbReference type="CDD" id="cd00585">
    <property type="entry name" value="Peptidase_C1B"/>
    <property type="match status" value="1"/>
</dbReference>
<proteinExistence type="inferred from homology"/>
<dbReference type="PROSITE" id="PS00139">
    <property type="entry name" value="THIOL_PROTEASE_CYS"/>
    <property type="match status" value="1"/>
</dbReference>
<keyword evidence="7" id="KW-1185">Reference proteome</keyword>
<dbReference type="GO" id="GO:0070005">
    <property type="term" value="F:cysteine-type aminopeptidase activity"/>
    <property type="evidence" value="ECO:0007669"/>
    <property type="project" value="InterPro"/>
</dbReference>
<protein>
    <recommendedName>
        <fullName evidence="4">Aminopeptidase</fullName>
    </recommendedName>
</protein>
<evidence type="ECO:0000256" key="5">
    <source>
        <dbReference type="PIRSR" id="PIRSR005700-1"/>
    </source>
</evidence>
<dbReference type="GO" id="GO:0005737">
    <property type="term" value="C:cytoplasm"/>
    <property type="evidence" value="ECO:0007669"/>
    <property type="project" value="TreeGrafter"/>
</dbReference>
<dbReference type="SUPFAM" id="SSF54001">
    <property type="entry name" value="Cysteine proteinases"/>
    <property type="match status" value="1"/>
</dbReference>
<dbReference type="Pfam" id="PF03051">
    <property type="entry name" value="Peptidase_C1_2"/>
    <property type="match status" value="1"/>
</dbReference>
<dbReference type="GO" id="GO:0006508">
    <property type="term" value="P:proteolysis"/>
    <property type="evidence" value="ECO:0007669"/>
    <property type="project" value="UniProtKB-KW"/>
</dbReference>
<evidence type="ECO:0000256" key="4">
    <source>
        <dbReference type="PIRNR" id="PIRNR005700"/>
    </source>
</evidence>
<feature type="active site" evidence="5">
    <location>
        <position position="383"/>
    </location>
</feature>
<dbReference type="EMBL" id="QTUC01000001">
    <property type="protein sequence ID" value="REF36152.1"/>
    <property type="molecule type" value="Genomic_DNA"/>
</dbReference>
<dbReference type="InterPro" id="IPR038765">
    <property type="entry name" value="Papain-like_cys_pep_sf"/>
</dbReference>
<dbReference type="InterPro" id="IPR000169">
    <property type="entry name" value="Pept_cys_AS"/>
</dbReference>
<dbReference type="Proteomes" id="UP000256485">
    <property type="component" value="Unassembled WGS sequence"/>
</dbReference>
<dbReference type="GO" id="GO:0009636">
    <property type="term" value="P:response to toxic substance"/>
    <property type="evidence" value="ECO:0007669"/>
    <property type="project" value="TreeGrafter"/>
</dbReference>
<evidence type="ECO:0000313" key="7">
    <source>
        <dbReference type="Proteomes" id="UP000256485"/>
    </source>
</evidence>
<evidence type="ECO:0000256" key="2">
    <source>
        <dbReference type="ARBA" id="ARBA00022801"/>
    </source>
</evidence>
<dbReference type="InterPro" id="IPR004134">
    <property type="entry name" value="Peptidase_C1B"/>
</dbReference>
<dbReference type="PIRSF" id="PIRSF005700">
    <property type="entry name" value="PepC"/>
    <property type="match status" value="1"/>
</dbReference>
<feature type="active site" evidence="5">
    <location>
        <position position="70"/>
    </location>
</feature>
<organism evidence="6 7">
    <name type="scientific">Thermasporomyces composti</name>
    <dbReference type="NCBI Taxonomy" id="696763"/>
    <lineage>
        <taxon>Bacteria</taxon>
        <taxon>Bacillati</taxon>
        <taxon>Actinomycetota</taxon>
        <taxon>Actinomycetes</taxon>
        <taxon>Propionibacteriales</taxon>
        <taxon>Nocardioidaceae</taxon>
        <taxon>Thermasporomyces</taxon>
    </lineage>
</organism>
<keyword evidence="3 4" id="KW-0788">Thiol protease</keyword>